<feature type="compositionally biased region" description="Acidic residues" evidence="12">
    <location>
        <begin position="189"/>
        <end position="202"/>
    </location>
</feature>
<keyword evidence="3 13" id="KW-0812">Transmembrane</keyword>
<dbReference type="InterPro" id="IPR036286">
    <property type="entry name" value="LexA/Signal_pep-like_sf"/>
</dbReference>
<dbReference type="Gene3D" id="2.10.109.10">
    <property type="entry name" value="Umud Fragment, subunit A"/>
    <property type="match status" value="1"/>
</dbReference>
<feature type="region of interest" description="Disordered" evidence="12">
    <location>
        <begin position="181"/>
        <end position="213"/>
    </location>
</feature>
<feature type="transmembrane region" description="Helical" evidence="13">
    <location>
        <begin position="154"/>
        <end position="179"/>
    </location>
</feature>
<keyword evidence="6" id="KW-0735">Signal-anchor</keyword>
<dbReference type="Proteomes" id="UP001415169">
    <property type="component" value="Unassembled WGS sequence"/>
</dbReference>
<dbReference type="InterPro" id="IPR001733">
    <property type="entry name" value="Peptidase_S26B"/>
</dbReference>
<evidence type="ECO:0000313" key="15">
    <source>
        <dbReference type="EMBL" id="GAA4161663.1"/>
    </source>
</evidence>
<evidence type="ECO:0000313" key="16">
    <source>
        <dbReference type="Proteomes" id="UP001415169"/>
    </source>
</evidence>
<dbReference type="InterPro" id="IPR019533">
    <property type="entry name" value="Peptidase_S26"/>
</dbReference>
<keyword evidence="5" id="KW-0256">Endoplasmic reticulum</keyword>
<dbReference type="EC" id="3.4.21.89" evidence="11"/>
<feature type="domain" description="Peptidase S26" evidence="14">
    <location>
        <begin position="24"/>
        <end position="92"/>
    </location>
</feature>
<name>A0ABP7ZKI5_9MICO</name>
<sequence>MTDRKEKGVWSWLWYGISAGLLALILGIAVAAIAVPKLAGAVPLTVLSSSMEPTLHPGAMAVVRPIAQSDLGRIRIGEIITFQPFPNDPTLVTHRVVQIKHLSTGDYVFVTKGDANSTVDQPVRGKQVRATLWYAMPWLGWVNDLVNARGNRSWIVPTAAGLLFAYGAYTGVSTALVYAKEKKRKKAEQDEDEDEDDGDGEDDQRPITAEAAT</sequence>
<dbReference type="RefSeq" id="WP_344791588.1">
    <property type="nucleotide sequence ID" value="NZ_BAABBV010000001.1"/>
</dbReference>
<accession>A0ABP7ZKI5</accession>
<evidence type="ECO:0000256" key="7">
    <source>
        <dbReference type="ARBA" id="ARBA00022989"/>
    </source>
</evidence>
<dbReference type="PANTHER" id="PTHR10806:SF6">
    <property type="entry name" value="SIGNAL PEPTIDASE COMPLEX CATALYTIC SUBUNIT SEC11"/>
    <property type="match status" value="1"/>
</dbReference>
<evidence type="ECO:0000256" key="4">
    <source>
        <dbReference type="ARBA" id="ARBA00022801"/>
    </source>
</evidence>
<dbReference type="InterPro" id="IPR019756">
    <property type="entry name" value="Pept_S26A_signal_pept_1_Ser-AS"/>
</dbReference>
<dbReference type="PRINTS" id="PR00728">
    <property type="entry name" value="SIGNALPTASE"/>
</dbReference>
<keyword evidence="7 13" id="KW-1133">Transmembrane helix</keyword>
<comment type="caution">
    <text evidence="15">The sequence shown here is derived from an EMBL/GenBank/DDBJ whole genome shotgun (WGS) entry which is preliminary data.</text>
</comment>
<dbReference type="CDD" id="cd06530">
    <property type="entry name" value="S26_SPase_I"/>
    <property type="match status" value="1"/>
</dbReference>
<dbReference type="SUPFAM" id="SSF51306">
    <property type="entry name" value="LexA/Signal peptidase"/>
    <property type="match status" value="1"/>
</dbReference>
<evidence type="ECO:0000259" key="14">
    <source>
        <dbReference type="Pfam" id="PF10502"/>
    </source>
</evidence>
<evidence type="ECO:0000256" key="6">
    <source>
        <dbReference type="ARBA" id="ARBA00022968"/>
    </source>
</evidence>
<reference evidence="15" key="2">
    <citation type="submission" date="2023-12" db="EMBL/GenBank/DDBJ databases">
        <authorList>
            <person name="Sun Q."/>
            <person name="Inoue M."/>
        </authorList>
    </citation>
    <scope>NUCLEOTIDE SEQUENCE</scope>
    <source>
        <strain evidence="15">JCM 17590</strain>
    </source>
</reference>
<evidence type="ECO:0000256" key="3">
    <source>
        <dbReference type="ARBA" id="ARBA00022692"/>
    </source>
</evidence>
<protein>
    <recommendedName>
        <fullName evidence="9 11">Signal peptidase I</fullName>
        <ecNumber evidence="11">3.4.21.89</ecNumber>
    </recommendedName>
</protein>
<evidence type="ECO:0000256" key="11">
    <source>
        <dbReference type="NCBIfam" id="TIGR02228"/>
    </source>
</evidence>
<evidence type="ECO:0000256" key="5">
    <source>
        <dbReference type="ARBA" id="ARBA00022824"/>
    </source>
</evidence>
<evidence type="ECO:0000256" key="1">
    <source>
        <dbReference type="ARBA" id="ARBA00004648"/>
    </source>
</evidence>
<feature type="transmembrane region" description="Helical" evidence="13">
    <location>
        <begin position="12"/>
        <end position="35"/>
    </location>
</feature>
<dbReference type="Pfam" id="PF10502">
    <property type="entry name" value="Peptidase_S26"/>
    <property type="match status" value="1"/>
</dbReference>
<reference evidence="15" key="1">
    <citation type="journal article" date="2014" name="Int. J. Syst. Evol. Microbiol.">
        <title>Complete genome of a new Firmicutes species belonging to the dominant human colonic microbiota ('Ruminococcus bicirculans') reveals two chromosomes and a selective capacity to utilize plant glucans.</title>
        <authorList>
            <consortium name="NISC Comparative Sequencing Program"/>
            <person name="Wegmann U."/>
            <person name="Louis P."/>
            <person name="Goesmann A."/>
            <person name="Henrissat B."/>
            <person name="Duncan S.H."/>
            <person name="Flint H.J."/>
        </authorList>
    </citation>
    <scope>NUCLEOTIDE SEQUENCE</scope>
    <source>
        <strain evidence="15">JCM 17590</strain>
    </source>
</reference>
<keyword evidence="16" id="KW-1185">Reference proteome</keyword>
<dbReference type="PANTHER" id="PTHR10806">
    <property type="entry name" value="SIGNAL PEPTIDASE COMPLEX CATALYTIC SUBUNIT SEC11"/>
    <property type="match status" value="1"/>
</dbReference>
<evidence type="ECO:0000256" key="10">
    <source>
        <dbReference type="ARBA" id="ARBA00045533"/>
    </source>
</evidence>
<evidence type="ECO:0000256" key="2">
    <source>
        <dbReference type="ARBA" id="ARBA00022670"/>
    </source>
</evidence>
<proteinExistence type="predicted"/>
<evidence type="ECO:0000256" key="8">
    <source>
        <dbReference type="ARBA" id="ARBA00023136"/>
    </source>
</evidence>
<keyword evidence="2" id="KW-0645">Protease</keyword>
<dbReference type="PROSITE" id="PS00501">
    <property type="entry name" value="SPASE_I_1"/>
    <property type="match status" value="1"/>
</dbReference>
<comment type="function">
    <text evidence="10">Catalytic component of the signal peptidase complex (SPC) which catalyzes the cleavage of N-terminal signal sequences from nascent proteins as they are translocated into the lumen of the endoplasmic reticulum. Specifically cleaves N-terminal signal peptides that contain a hydrophobic alpha-helix (h-region) shorter than 18-20 amino acids.</text>
</comment>
<organism evidence="15 16">
    <name type="scientific">Gryllotalpicola daejeonensis</name>
    <dbReference type="NCBI Taxonomy" id="993087"/>
    <lineage>
        <taxon>Bacteria</taxon>
        <taxon>Bacillati</taxon>
        <taxon>Actinomycetota</taxon>
        <taxon>Actinomycetes</taxon>
        <taxon>Micrococcales</taxon>
        <taxon>Microbacteriaceae</taxon>
        <taxon>Gryllotalpicola</taxon>
    </lineage>
</organism>
<comment type="subcellular location">
    <subcellularLocation>
        <location evidence="1">Endoplasmic reticulum membrane</location>
        <topology evidence="1">Single-pass type II membrane protein</topology>
    </subcellularLocation>
</comment>
<keyword evidence="8 13" id="KW-0472">Membrane</keyword>
<dbReference type="NCBIfam" id="TIGR02228">
    <property type="entry name" value="sigpep_I_arch"/>
    <property type="match status" value="1"/>
</dbReference>
<keyword evidence="4" id="KW-0378">Hydrolase</keyword>
<evidence type="ECO:0000256" key="13">
    <source>
        <dbReference type="SAM" id="Phobius"/>
    </source>
</evidence>
<evidence type="ECO:0000256" key="9">
    <source>
        <dbReference type="ARBA" id="ARBA00033305"/>
    </source>
</evidence>
<gene>
    <name evidence="15" type="ORF">GCM10022286_19590</name>
</gene>
<evidence type="ECO:0000256" key="12">
    <source>
        <dbReference type="SAM" id="MobiDB-lite"/>
    </source>
</evidence>
<dbReference type="EMBL" id="BAABBV010000001">
    <property type="protein sequence ID" value="GAA4161663.1"/>
    <property type="molecule type" value="Genomic_DNA"/>
</dbReference>